<sequence>MSKAAAGAVIAMFSVGAGVMTMLGSVLGAYAEPATVAMLGAGLFAGSSILNGIKDTASAGVAKEA</sequence>
<evidence type="ECO:0008006" key="3">
    <source>
        <dbReference type="Google" id="ProtNLM"/>
    </source>
</evidence>
<protein>
    <recommendedName>
        <fullName evidence="3">Holin</fullName>
    </recommendedName>
</protein>
<dbReference type="OrthoDB" id="5523003at2"/>
<reference evidence="1 2" key="2">
    <citation type="submission" date="2016-12" db="EMBL/GenBank/DDBJ databases">
        <title>Draft Genome Sequence of Cystobacter ferrugineus Strain Cbfe23.</title>
        <authorList>
            <person name="Akbar S."/>
            <person name="Dowd S.E."/>
            <person name="Stevens D.C."/>
        </authorList>
    </citation>
    <scope>NUCLEOTIDE SEQUENCE [LARGE SCALE GENOMIC DNA]</scope>
    <source>
        <strain evidence="1 2">Cbfe23</strain>
    </source>
</reference>
<dbReference type="EMBL" id="MPIN01000023">
    <property type="protein sequence ID" value="OJH34038.1"/>
    <property type="molecule type" value="Genomic_DNA"/>
</dbReference>
<dbReference type="Proteomes" id="UP000182229">
    <property type="component" value="Unassembled WGS sequence"/>
</dbReference>
<dbReference type="AlphaFoldDB" id="A0A1L9AVK2"/>
<name>A0A1L9AVK2_9BACT</name>
<evidence type="ECO:0000313" key="1">
    <source>
        <dbReference type="EMBL" id="OJH34038.1"/>
    </source>
</evidence>
<evidence type="ECO:0000313" key="2">
    <source>
        <dbReference type="Proteomes" id="UP000182229"/>
    </source>
</evidence>
<dbReference type="RefSeq" id="WP_071904876.1">
    <property type="nucleotide sequence ID" value="NZ_MPIN01000023.1"/>
</dbReference>
<organism evidence="1 2">
    <name type="scientific">Cystobacter ferrugineus</name>
    <dbReference type="NCBI Taxonomy" id="83449"/>
    <lineage>
        <taxon>Bacteria</taxon>
        <taxon>Pseudomonadati</taxon>
        <taxon>Myxococcota</taxon>
        <taxon>Myxococcia</taxon>
        <taxon>Myxococcales</taxon>
        <taxon>Cystobacterineae</taxon>
        <taxon>Archangiaceae</taxon>
        <taxon>Cystobacter</taxon>
    </lineage>
</organism>
<gene>
    <name evidence="1" type="ORF">BON30_45345</name>
</gene>
<reference evidence="2" key="1">
    <citation type="submission" date="2016-11" db="EMBL/GenBank/DDBJ databases">
        <authorList>
            <person name="Shukria A."/>
            <person name="Stevens D.C."/>
        </authorList>
    </citation>
    <scope>NUCLEOTIDE SEQUENCE [LARGE SCALE GENOMIC DNA]</scope>
    <source>
        <strain evidence="2">Cbfe23</strain>
    </source>
</reference>
<accession>A0A1L9AVK2</accession>
<keyword evidence="2" id="KW-1185">Reference proteome</keyword>
<comment type="caution">
    <text evidence="1">The sequence shown here is derived from an EMBL/GenBank/DDBJ whole genome shotgun (WGS) entry which is preliminary data.</text>
</comment>
<proteinExistence type="predicted"/>